<dbReference type="RefSeq" id="YP_008081995.1">
    <property type="nucleotide sequence ID" value="NC_021436.1"/>
</dbReference>
<geneLocation type="mitochondrion" evidence="2"/>
<dbReference type="AlphaFoldDB" id="N0A347"/>
<reference evidence="2" key="1">
    <citation type="submission" date="2012-12" db="EMBL/GenBank/DDBJ databases">
        <authorList>
            <person name="Pakala S."/>
            <person name="Fedorova N."/>
            <person name="Joardar V."/>
            <person name="Shabalina S."/>
            <person name="Hostetler J."/>
            <person name="Pakala S."/>
            <person name="Zafar N."/>
            <person name="Nierman W."/>
            <person name="Cubeta M."/>
        </authorList>
    </citation>
    <scope>NUCLEOTIDE SEQUENCE</scope>
    <source>
        <strain evidence="2">AG3 Rhs1AP</strain>
    </source>
</reference>
<dbReference type="GeneID" id="16029479"/>
<sequence>MLGAGGSHSFQLLVSRVTGRVTKVQIKDIEGKPLASFSSLREAGKALDTTLFHVFVPISSPSASNRNQRRPLGVQHPTGC</sequence>
<gene>
    <name evidence="2" type="ORF">RSOL_m00360</name>
</gene>
<proteinExistence type="predicted"/>
<protein>
    <submittedName>
        <fullName evidence="2">Uncharacterized protein</fullName>
    </submittedName>
</protein>
<reference evidence="2" key="2">
    <citation type="journal article" date="2014" name="FEMS Microbiol. Lett.">
        <title>Mobile elements and mitochondrial genome expansion in the soil fungus and potato pathogen Rhizoctonia solani AG-3.</title>
        <authorList>
            <person name="Losada L."/>
            <person name="Pakala S.B."/>
            <person name="Fedorova N.D."/>
            <person name="Joardar V."/>
            <person name="Shabalina S.A."/>
            <person name="Hostetler J."/>
            <person name="Pakala S.M."/>
            <person name="Zafar N."/>
            <person name="Thomas E."/>
            <person name="Rodriguez-Carres M."/>
            <person name="Dean R."/>
            <person name="Vilgalys R."/>
            <person name="Nierman W.C."/>
            <person name="Cubeta M.A."/>
        </authorList>
    </citation>
    <scope>NUCLEOTIDE SEQUENCE</scope>
    <source>
        <strain evidence="2">AG3 Rhs1AP</strain>
    </source>
</reference>
<evidence type="ECO:0000256" key="1">
    <source>
        <dbReference type="SAM" id="MobiDB-lite"/>
    </source>
</evidence>
<keyword evidence="2" id="KW-0496">Mitochondrion</keyword>
<accession>N0A347</accession>
<feature type="region of interest" description="Disordered" evidence="1">
    <location>
        <begin position="60"/>
        <end position="80"/>
    </location>
</feature>
<organism evidence="2">
    <name type="scientific">Rhizoctonia solani</name>
    <dbReference type="NCBI Taxonomy" id="456999"/>
    <lineage>
        <taxon>Eukaryota</taxon>
        <taxon>Fungi</taxon>
        <taxon>Dikarya</taxon>
        <taxon>Basidiomycota</taxon>
        <taxon>Agaricomycotina</taxon>
        <taxon>Agaricomycetes</taxon>
        <taxon>Cantharellales</taxon>
        <taxon>Ceratobasidiaceae</taxon>
        <taxon>Rhizoctonia</taxon>
    </lineage>
</organism>
<evidence type="ECO:0000313" key="2">
    <source>
        <dbReference type="EMBL" id="AGK45371.1"/>
    </source>
</evidence>
<name>N0A347_9AGAM</name>
<dbReference type="EMBL" id="KC352446">
    <property type="protein sequence ID" value="AGK45371.1"/>
    <property type="molecule type" value="Genomic_DNA"/>
</dbReference>